<dbReference type="EMBL" id="CYGY02000030">
    <property type="protein sequence ID" value="SIT41813.1"/>
    <property type="molecule type" value="Genomic_DNA"/>
</dbReference>
<organism evidence="1 2">
    <name type="scientific">Paraburkholderia piptadeniae</name>
    <dbReference type="NCBI Taxonomy" id="1701573"/>
    <lineage>
        <taxon>Bacteria</taxon>
        <taxon>Pseudomonadati</taxon>
        <taxon>Pseudomonadota</taxon>
        <taxon>Betaproteobacteria</taxon>
        <taxon>Burkholderiales</taxon>
        <taxon>Burkholderiaceae</taxon>
        <taxon>Paraburkholderia</taxon>
    </lineage>
</organism>
<reference evidence="1" key="1">
    <citation type="submission" date="2016-12" db="EMBL/GenBank/DDBJ databases">
        <authorList>
            <person name="Moulin L."/>
        </authorList>
    </citation>
    <scope>NUCLEOTIDE SEQUENCE [LARGE SCALE GENOMIC DNA]</scope>
    <source>
        <strain evidence="1">STM 7183</strain>
    </source>
</reference>
<sequence>MSGLEAVRIYICVVCGAVDALKMTSLQGTYHTNACYGRSNRLLFARYMRFRWSVNAHTVAAHNRLSFLVTAYLDIADFVNIFLETVFYRTLAFPGANRQSMNFG</sequence>
<name>A0A1N7S343_9BURK</name>
<gene>
    <name evidence="1" type="ORF">BN2476_300207</name>
</gene>
<dbReference type="AlphaFoldDB" id="A0A1N7S343"/>
<accession>A0A1N7S343</accession>
<evidence type="ECO:0000313" key="2">
    <source>
        <dbReference type="Proteomes" id="UP000195569"/>
    </source>
</evidence>
<keyword evidence="2" id="KW-1185">Reference proteome</keyword>
<dbReference type="Proteomes" id="UP000195569">
    <property type="component" value="Unassembled WGS sequence"/>
</dbReference>
<comment type="caution">
    <text evidence="1">The sequence shown here is derived from an EMBL/GenBank/DDBJ whole genome shotgun (WGS) entry which is preliminary data.</text>
</comment>
<proteinExistence type="predicted"/>
<protein>
    <submittedName>
        <fullName evidence="1">Uncharacterized protein</fullName>
    </submittedName>
</protein>
<evidence type="ECO:0000313" key="1">
    <source>
        <dbReference type="EMBL" id="SIT41813.1"/>
    </source>
</evidence>